<keyword evidence="1" id="KW-0732">Signal</keyword>
<reference evidence="4" key="1">
    <citation type="journal article" date="2019" name="Int. J. Syst. Evol. Microbiol.">
        <title>The Global Catalogue of Microorganisms (GCM) 10K type strain sequencing project: providing services to taxonomists for standard genome sequencing and annotation.</title>
        <authorList>
            <consortium name="The Broad Institute Genomics Platform"/>
            <consortium name="The Broad Institute Genome Sequencing Center for Infectious Disease"/>
            <person name="Wu L."/>
            <person name="Ma J."/>
        </authorList>
    </citation>
    <scope>NUCLEOTIDE SEQUENCE [LARGE SCALE GENOMIC DNA]</scope>
    <source>
        <strain evidence="4">KCTC 42953</strain>
    </source>
</reference>
<evidence type="ECO:0000313" key="3">
    <source>
        <dbReference type="EMBL" id="MFC3193753.1"/>
    </source>
</evidence>
<dbReference type="InterPro" id="IPR027039">
    <property type="entry name" value="Crtac1"/>
</dbReference>
<dbReference type="Pfam" id="PF13517">
    <property type="entry name" value="FG-GAP_3"/>
    <property type="match status" value="3"/>
</dbReference>
<dbReference type="RefSeq" id="WP_077411444.1">
    <property type="nucleotide sequence ID" value="NZ_JBHRTS010000003.1"/>
</dbReference>
<organism evidence="3 4">
    <name type="scientific">Marinicella sediminis</name>
    <dbReference type="NCBI Taxonomy" id="1792834"/>
    <lineage>
        <taxon>Bacteria</taxon>
        <taxon>Pseudomonadati</taxon>
        <taxon>Pseudomonadota</taxon>
        <taxon>Gammaproteobacteria</taxon>
        <taxon>Lysobacterales</taxon>
        <taxon>Marinicellaceae</taxon>
        <taxon>Marinicella</taxon>
    </lineage>
</organism>
<gene>
    <name evidence="3" type="ORF">ACFODZ_05830</name>
</gene>
<feature type="domain" description="ASPIC/UnbV" evidence="2">
    <location>
        <begin position="482"/>
        <end position="552"/>
    </location>
</feature>
<dbReference type="SUPFAM" id="SSF69318">
    <property type="entry name" value="Integrin alpha N-terminal domain"/>
    <property type="match status" value="1"/>
</dbReference>
<dbReference type="Gene3D" id="2.130.10.130">
    <property type="entry name" value="Integrin alpha, N-terminal"/>
    <property type="match status" value="2"/>
</dbReference>
<proteinExistence type="predicted"/>
<sequence length="570" mass="62172">MNTKKPTVFFSLLLSHQICSQEFTDVTDETGLTLTHFTSQTVTAIEDVDHNTINHVSTLNNRTHLMSTWLTGGVAAGDVNNDGWQDLFVIGGDTGQSAMFINQGNGTFANTTQSMGLSVVTGRVAGAVFADYDGDGDLDLFLGGVLNEAPRLLQNNLNNSGTFTDVFTQAFIDYDMDFAPNTFGMTLADFNNDLCLDVYLPHSLTPGGPSPRLRPPNGSTQHLWKSDCQGGFTDVSVSAQIAHLYDDPDIIYARRDQSFSAQFSDLNEDGHMDLLVAGDINTSLVLLNNGDETFANVTDRLIITDRDAMGSFTADLNQDGHMDWFSSNIGGVNLGNRLYQGLGDGRFVNVSQASGILEGHWGWGACAADFNGDRWLDIFHVNGFYYPGNTDPNSPDGRYDNTPAVLFMAQGDGTFIEQAELLGIDDQHEGRGVSCFDFDKDGDIDIAIANHKGPFKLYRNDLQTQPAFINLRLISDSPNSLAIGARITVTSSGNGENQRLVQDIQAGNHFNSASPSNAHFMLGNWSGPLNIHIQWPDNQQKSITGVDLNQYLVITDEDSYSFKDGFDASQ</sequence>
<dbReference type="Pfam" id="PF07593">
    <property type="entry name" value="UnbV_ASPIC"/>
    <property type="match status" value="1"/>
</dbReference>
<dbReference type="PANTHER" id="PTHR16026:SF0">
    <property type="entry name" value="CARTILAGE ACIDIC PROTEIN 1"/>
    <property type="match status" value="1"/>
</dbReference>
<keyword evidence="4" id="KW-1185">Reference proteome</keyword>
<protein>
    <submittedName>
        <fullName evidence="3">CRTAC1 family protein</fullName>
    </submittedName>
</protein>
<evidence type="ECO:0000256" key="1">
    <source>
        <dbReference type="ARBA" id="ARBA00022729"/>
    </source>
</evidence>
<dbReference type="InterPro" id="IPR028994">
    <property type="entry name" value="Integrin_alpha_N"/>
</dbReference>
<dbReference type="PANTHER" id="PTHR16026">
    <property type="entry name" value="CARTILAGE ACIDIC PROTEIN 1"/>
    <property type="match status" value="1"/>
</dbReference>
<dbReference type="EMBL" id="JBHRTS010000003">
    <property type="protein sequence ID" value="MFC3193753.1"/>
    <property type="molecule type" value="Genomic_DNA"/>
</dbReference>
<dbReference type="Proteomes" id="UP001595533">
    <property type="component" value="Unassembled WGS sequence"/>
</dbReference>
<evidence type="ECO:0000313" key="4">
    <source>
        <dbReference type="Proteomes" id="UP001595533"/>
    </source>
</evidence>
<dbReference type="InterPro" id="IPR013517">
    <property type="entry name" value="FG-GAP"/>
</dbReference>
<accession>A0ABV7JAM5</accession>
<dbReference type="InterPro" id="IPR011519">
    <property type="entry name" value="UnbV_ASPIC"/>
</dbReference>
<name>A0ABV7JAM5_9GAMM</name>
<evidence type="ECO:0000259" key="2">
    <source>
        <dbReference type="Pfam" id="PF07593"/>
    </source>
</evidence>
<comment type="caution">
    <text evidence="3">The sequence shown here is derived from an EMBL/GenBank/DDBJ whole genome shotgun (WGS) entry which is preliminary data.</text>
</comment>